<comment type="caution">
    <text evidence="3">The sequence shown here is derived from an EMBL/GenBank/DDBJ whole genome shotgun (WGS) entry which is preliminary data.</text>
</comment>
<name>A0A7C3KFN6_9CYAN</name>
<protein>
    <recommendedName>
        <fullName evidence="4">P pilus assembly/Cpx signaling pathway, periplasmic inhibitor/zinc-resistance associated protein</fullName>
    </recommendedName>
</protein>
<evidence type="ECO:0000313" key="3">
    <source>
        <dbReference type="EMBL" id="HFM99844.1"/>
    </source>
</evidence>
<dbReference type="AlphaFoldDB" id="A0A7C3KFN6"/>
<proteinExistence type="predicted"/>
<feature type="chain" id="PRO_5028458790" description="P pilus assembly/Cpx signaling pathway, periplasmic inhibitor/zinc-resistance associated protein" evidence="2">
    <location>
        <begin position="20"/>
        <end position="149"/>
    </location>
</feature>
<accession>A0A7C3KFN6</accession>
<feature type="compositionally biased region" description="Low complexity" evidence="1">
    <location>
        <begin position="77"/>
        <end position="90"/>
    </location>
</feature>
<feature type="region of interest" description="Disordered" evidence="1">
    <location>
        <begin position="76"/>
        <end position="149"/>
    </location>
</feature>
<feature type="compositionally biased region" description="Polar residues" evidence="1">
    <location>
        <begin position="138"/>
        <end position="149"/>
    </location>
</feature>
<evidence type="ECO:0000256" key="1">
    <source>
        <dbReference type="SAM" id="MobiDB-lite"/>
    </source>
</evidence>
<reference evidence="3" key="1">
    <citation type="journal article" date="2020" name="mSystems">
        <title>Genome- and Community-Level Interaction Insights into Carbon Utilization and Element Cycling Functions of Hydrothermarchaeota in Hydrothermal Sediment.</title>
        <authorList>
            <person name="Zhou Z."/>
            <person name="Liu Y."/>
            <person name="Xu W."/>
            <person name="Pan J."/>
            <person name="Luo Z.H."/>
            <person name="Li M."/>
        </authorList>
    </citation>
    <scope>NUCLEOTIDE SEQUENCE [LARGE SCALE GENOMIC DNA]</scope>
    <source>
        <strain evidence="3">SpSt-418</strain>
    </source>
</reference>
<dbReference type="GO" id="GO:0051082">
    <property type="term" value="F:unfolded protein binding"/>
    <property type="evidence" value="ECO:0007669"/>
    <property type="project" value="TreeGrafter"/>
</dbReference>
<keyword evidence="2" id="KW-0732">Signal</keyword>
<feature type="compositionally biased region" description="Basic and acidic residues" evidence="1">
    <location>
        <begin position="97"/>
        <end position="112"/>
    </location>
</feature>
<dbReference type="GO" id="GO:0030288">
    <property type="term" value="C:outer membrane-bounded periplasmic space"/>
    <property type="evidence" value="ECO:0007669"/>
    <property type="project" value="TreeGrafter"/>
</dbReference>
<feature type="signal peptide" evidence="2">
    <location>
        <begin position="1"/>
        <end position="19"/>
    </location>
</feature>
<feature type="compositionally biased region" description="Basic and acidic residues" evidence="1">
    <location>
        <begin position="122"/>
        <end position="131"/>
    </location>
</feature>
<evidence type="ECO:0000256" key="2">
    <source>
        <dbReference type="SAM" id="SignalP"/>
    </source>
</evidence>
<sequence length="149" mass="17128">MKIKPLFLLPGAIALVLGAAAPMLPTFTDFATAGPGKMQGRGAKWQELNLTEQQKAQMREIRESTRQKMDAVFTAEQRQQLQTARQQRQRPNLNLTEEQKTQMKAIRQEAKQQMDAVLTAEQRQKLQEMRQQKRQSRGNRMNPQQPTTP</sequence>
<dbReference type="PANTHER" id="PTHR38102:SF1">
    <property type="entry name" value="PERIPLASMIC CHAPERONE SPY"/>
    <property type="match status" value="1"/>
</dbReference>
<evidence type="ECO:0008006" key="4">
    <source>
        <dbReference type="Google" id="ProtNLM"/>
    </source>
</evidence>
<dbReference type="InterPro" id="IPR052211">
    <property type="entry name" value="Cpx_auxiliary_protein"/>
</dbReference>
<organism evidence="3">
    <name type="scientific">Oscillatoriales cyanobacterium SpSt-418</name>
    <dbReference type="NCBI Taxonomy" id="2282169"/>
    <lineage>
        <taxon>Bacteria</taxon>
        <taxon>Bacillati</taxon>
        <taxon>Cyanobacteriota</taxon>
        <taxon>Cyanophyceae</taxon>
        <taxon>Oscillatoriophycideae</taxon>
        <taxon>Oscillatoriales</taxon>
    </lineage>
</organism>
<dbReference type="PANTHER" id="PTHR38102">
    <property type="entry name" value="PERIPLASMIC CHAPERONE SPY"/>
    <property type="match status" value="1"/>
</dbReference>
<dbReference type="EMBL" id="DSRU01000275">
    <property type="protein sequence ID" value="HFM99844.1"/>
    <property type="molecule type" value="Genomic_DNA"/>
</dbReference>
<gene>
    <name evidence="3" type="ORF">ENR64_19240</name>
</gene>